<feature type="compositionally biased region" description="Polar residues" evidence="1">
    <location>
        <begin position="253"/>
        <end position="264"/>
    </location>
</feature>
<feature type="compositionally biased region" description="Basic and acidic residues" evidence="1">
    <location>
        <begin position="526"/>
        <end position="537"/>
    </location>
</feature>
<evidence type="ECO:0000313" key="2">
    <source>
        <dbReference type="EMBL" id="KAJ2928819.1"/>
    </source>
</evidence>
<feature type="region of interest" description="Disordered" evidence="1">
    <location>
        <begin position="401"/>
        <end position="440"/>
    </location>
</feature>
<gene>
    <name evidence="2" type="ORF">H1R20_g8289</name>
</gene>
<feature type="non-terminal residue" evidence="2">
    <location>
        <position position="630"/>
    </location>
</feature>
<dbReference type="EMBL" id="JANBPK010000919">
    <property type="protein sequence ID" value="KAJ2928819.1"/>
    <property type="molecule type" value="Genomic_DNA"/>
</dbReference>
<feature type="compositionally biased region" description="Basic and acidic residues" evidence="1">
    <location>
        <begin position="401"/>
        <end position="421"/>
    </location>
</feature>
<dbReference type="OrthoDB" id="3357813at2759"/>
<sequence>MADSLPPPSYSQQDPVVPSNPDEHAHDPQIVLLPTVDAVNFQKGYLGADGERAAIEGEVQVKGVDPSRWNRLSISLRTFESAYQHEIELGFTEQDLYTRSSTHGGFPSSFHFSIPLMPDTPQSIQTTHSLLAHTLTASLHPVEVSAQPLRKSLTVHTKRYTSSSSVIPPAPETHSFREPTKVEVQVPRTNFTSGEDIPLYVTVPPPTREIVVDRGLRLRNIQAELVRVIKVKREQHEEDTGAFDSDLEDTHRGSTPTAESSHASHSADINPHSPSAKPPSSPLFLGSSNRRVIARSGASCRFHSSRPIQLRFLLHQTLLSTPSESRTSLVPPEAGRMETDAESALITQVTLLHTVSFHIRVYVSFVDTTTHTERLSNIIIPIVIRSPPAPLPQVPQTIDEAYSKKHDRPPTKTNRHEEDPSIPHYSEAGPSMLSGAPPPFDDREAPPPFFATELEASTSSRLPTFQESENEIILPDPDPSMALPPAVFPSILGEGELFGFPAAQQFDGHSEDMQRSDTPPPSLEMASHDPDLTSLADLHDPGHVAIEAMNLVLEPRHEADLSGGEQPPPPPPAMDDPSDPPPSIDSAFRTPEAMGQRPVTPPLPPYLVPEHDAHHHHHQEHVARPPPYVD</sequence>
<comment type="caution">
    <text evidence="2">The sequence shown here is derived from an EMBL/GenBank/DDBJ whole genome shotgun (WGS) entry which is preliminary data.</text>
</comment>
<evidence type="ECO:0000313" key="3">
    <source>
        <dbReference type="Proteomes" id="UP001140091"/>
    </source>
</evidence>
<feature type="region of interest" description="Disordered" evidence="1">
    <location>
        <begin position="508"/>
        <end position="537"/>
    </location>
</feature>
<protein>
    <submittedName>
        <fullName evidence="2">Uncharacterized protein</fullName>
    </submittedName>
</protein>
<proteinExistence type="predicted"/>
<dbReference type="AlphaFoldDB" id="A0A9W8J7F5"/>
<accession>A0A9W8J7F5</accession>
<feature type="region of interest" description="Disordered" evidence="1">
    <location>
        <begin position="1"/>
        <end position="26"/>
    </location>
</feature>
<feature type="compositionally biased region" description="Pro residues" evidence="1">
    <location>
        <begin position="566"/>
        <end position="583"/>
    </location>
</feature>
<keyword evidence="3" id="KW-1185">Reference proteome</keyword>
<name>A0A9W8J7F5_9AGAR</name>
<feature type="region of interest" description="Disordered" evidence="1">
    <location>
        <begin position="556"/>
        <end position="630"/>
    </location>
</feature>
<feature type="region of interest" description="Disordered" evidence="1">
    <location>
        <begin position="236"/>
        <end position="284"/>
    </location>
</feature>
<organism evidence="2 3">
    <name type="scientific">Candolleomyces eurysporus</name>
    <dbReference type="NCBI Taxonomy" id="2828524"/>
    <lineage>
        <taxon>Eukaryota</taxon>
        <taxon>Fungi</taxon>
        <taxon>Dikarya</taxon>
        <taxon>Basidiomycota</taxon>
        <taxon>Agaricomycotina</taxon>
        <taxon>Agaricomycetes</taxon>
        <taxon>Agaricomycetidae</taxon>
        <taxon>Agaricales</taxon>
        <taxon>Agaricineae</taxon>
        <taxon>Psathyrellaceae</taxon>
        <taxon>Candolleomyces</taxon>
    </lineage>
</organism>
<reference evidence="2" key="1">
    <citation type="submission" date="2022-06" db="EMBL/GenBank/DDBJ databases">
        <title>Genome Sequence of Candolleomyces eurysporus.</title>
        <authorList>
            <person name="Buettner E."/>
        </authorList>
    </citation>
    <scope>NUCLEOTIDE SEQUENCE</scope>
    <source>
        <strain evidence="2">VTCC 930004</strain>
    </source>
</reference>
<evidence type="ECO:0000256" key="1">
    <source>
        <dbReference type="SAM" id="MobiDB-lite"/>
    </source>
</evidence>
<dbReference type="Proteomes" id="UP001140091">
    <property type="component" value="Unassembled WGS sequence"/>
</dbReference>